<dbReference type="EMBL" id="BRXX01000362">
    <property type="protein sequence ID" value="GMI07335.1"/>
    <property type="molecule type" value="Genomic_DNA"/>
</dbReference>
<organism evidence="2 3">
    <name type="scientific">Triparma verrucosa</name>
    <dbReference type="NCBI Taxonomy" id="1606542"/>
    <lineage>
        <taxon>Eukaryota</taxon>
        <taxon>Sar</taxon>
        <taxon>Stramenopiles</taxon>
        <taxon>Ochrophyta</taxon>
        <taxon>Bolidophyceae</taxon>
        <taxon>Parmales</taxon>
        <taxon>Triparmaceae</taxon>
        <taxon>Triparma</taxon>
    </lineage>
</organism>
<evidence type="ECO:0000313" key="2">
    <source>
        <dbReference type="EMBL" id="GMI07335.1"/>
    </source>
</evidence>
<dbReference type="AlphaFoldDB" id="A0A9W7CKF3"/>
<dbReference type="Gene3D" id="3.40.50.1220">
    <property type="entry name" value="TPP-binding domain"/>
    <property type="match status" value="1"/>
</dbReference>
<evidence type="ECO:0000256" key="1">
    <source>
        <dbReference type="ARBA" id="ARBA00022679"/>
    </source>
</evidence>
<keyword evidence="1" id="KW-0808">Transferase</keyword>
<proteinExistence type="predicted"/>
<gene>
    <name evidence="2" type="ORF">TrVE_jg855</name>
</gene>
<reference evidence="3" key="1">
    <citation type="journal article" date="2023" name="Commun. Biol.">
        <title>Genome analysis of Parmales, the sister group of diatoms, reveals the evolutionary specialization of diatoms from phago-mixotrophs to photoautotrophs.</title>
        <authorList>
            <person name="Ban H."/>
            <person name="Sato S."/>
            <person name="Yoshikawa S."/>
            <person name="Yamada K."/>
            <person name="Nakamura Y."/>
            <person name="Ichinomiya M."/>
            <person name="Sato N."/>
            <person name="Blanc-Mathieu R."/>
            <person name="Endo H."/>
            <person name="Kuwata A."/>
            <person name="Ogata H."/>
        </authorList>
    </citation>
    <scope>NUCLEOTIDE SEQUENCE [LARGE SCALE GENOMIC DNA]</scope>
    <source>
        <strain evidence="3">NIES 3699</strain>
    </source>
</reference>
<protein>
    <submittedName>
        <fullName evidence="2">Uncharacterized protein</fullName>
    </submittedName>
</protein>
<dbReference type="InterPro" id="IPR026591">
    <property type="entry name" value="Sirtuin_cat_small_dom_sf"/>
</dbReference>
<dbReference type="GO" id="GO:0016740">
    <property type="term" value="F:transferase activity"/>
    <property type="evidence" value="ECO:0007669"/>
    <property type="project" value="UniProtKB-KW"/>
</dbReference>
<dbReference type="SUPFAM" id="SSF52467">
    <property type="entry name" value="DHS-like NAD/FAD-binding domain"/>
    <property type="match status" value="1"/>
</dbReference>
<comment type="caution">
    <text evidence="2">The sequence shown here is derived from an EMBL/GenBank/DDBJ whole genome shotgun (WGS) entry which is preliminary data.</text>
</comment>
<evidence type="ECO:0000313" key="3">
    <source>
        <dbReference type="Proteomes" id="UP001165160"/>
    </source>
</evidence>
<keyword evidence="3" id="KW-1185">Reference proteome</keyword>
<accession>A0A9W7CKF3</accession>
<name>A0A9W7CKF3_9STRA</name>
<dbReference type="Proteomes" id="UP001165160">
    <property type="component" value="Unassembled WGS sequence"/>
</dbReference>
<dbReference type="InterPro" id="IPR029035">
    <property type="entry name" value="DHS-like_NAD/FAD-binding_dom"/>
</dbReference>
<dbReference type="Gene3D" id="3.30.1600.10">
    <property type="entry name" value="SIR2/SIRT2 'Small Domain"/>
    <property type="match status" value="1"/>
</dbReference>
<sequence>MENVYGDKNHFAHHYPFLIKYGYNTCYDAMGILGDPAVPEPVKWTYFIKHYNNLQNNFVLNRGYEVLSQLVCSKKGNFVVTSNVDSNFEQQGFKEVYTPQGSCKYYQCLRRCTEGSCKYCGGGCFINLRGGGWFLHHEEYNGKNVAFKNYVEDVVAKSVSDGEKLAVIEIGAGFNTPSVTRYLVEGIVREAKEKGGDVALIRINPTEATIPDDLKDVGVSLSEGWEVLEKFSKDSVFEGNFDFEDVGGGDVVSLDWRRMLDASRGN</sequence>